<evidence type="ECO:0000256" key="3">
    <source>
        <dbReference type="ARBA" id="ARBA00022691"/>
    </source>
</evidence>
<sequence length="336" mass="36876">MTENMVVEAARMTPSDIFNASVASSAIGAAWEAGALDELADHDKLDIAEFAERQDLDPSAVEGMFQALASVRIVQRSAGMVFPDVNFAEVFRAKAFYHWLSRGSAALFADMPAVLRNENRTGQFYRRDSSAIAVACRDINANFFDPVFHGVVDKLEFTKIADLGCGSGERIISVLRGNPDTTGLGIDIAEGALSVAEEAVRESGFDDRISFILDDATAPAPHAEFADVDLLTSFLMGHDLWPRDNCVASLRRLRAAFPNVRRFLLGDTARTTTIPDSEIPVFTLGFEVAHRMMGVYLPTLQEWRGVFEEGGWRLVAEHRVETPADSVIFELEPLAS</sequence>
<comment type="caution">
    <text evidence="5">The sequence shown here is derived from an EMBL/GenBank/DDBJ whole genome shotgun (WGS) entry which is preliminary data.</text>
</comment>
<dbReference type="Proteomes" id="UP000619355">
    <property type="component" value="Unassembled WGS sequence"/>
</dbReference>
<dbReference type="InterPro" id="IPR029063">
    <property type="entry name" value="SAM-dependent_MTases_sf"/>
</dbReference>
<dbReference type="PANTHER" id="PTHR43712:SF2">
    <property type="entry name" value="O-METHYLTRANSFERASE CICE"/>
    <property type="match status" value="1"/>
</dbReference>
<dbReference type="PANTHER" id="PTHR43712">
    <property type="entry name" value="PUTATIVE (AFU_ORTHOLOGUE AFUA_4G14580)-RELATED"/>
    <property type="match status" value="1"/>
</dbReference>
<reference evidence="6" key="1">
    <citation type="journal article" date="2019" name="Int. J. Syst. Evol. Microbiol.">
        <title>The Global Catalogue of Microorganisms (GCM) 10K type strain sequencing project: providing services to taxonomists for standard genome sequencing and annotation.</title>
        <authorList>
            <consortium name="The Broad Institute Genomics Platform"/>
            <consortium name="The Broad Institute Genome Sequencing Center for Infectious Disease"/>
            <person name="Wu L."/>
            <person name="Ma J."/>
        </authorList>
    </citation>
    <scope>NUCLEOTIDE SEQUENCE [LARGE SCALE GENOMIC DNA]</scope>
    <source>
        <strain evidence="6">JCM 4253</strain>
    </source>
</reference>
<proteinExistence type="predicted"/>
<dbReference type="InterPro" id="IPR036388">
    <property type="entry name" value="WH-like_DNA-bd_sf"/>
</dbReference>
<evidence type="ECO:0000313" key="6">
    <source>
        <dbReference type="Proteomes" id="UP000619355"/>
    </source>
</evidence>
<dbReference type="InterPro" id="IPR025714">
    <property type="entry name" value="Methyltranfer_dom"/>
</dbReference>
<dbReference type="RefSeq" id="WP_229900834.1">
    <property type="nucleotide sequence ID" value="NZ_BNBF01000038.1"/>
</dbReference>
<name>A0A919F3A9_9ACTN</name>
<keyword evidence="6" id="KW-1185">Reference proteome</keyword>
<dbReference type="SUPFAM" id="SSF46785">
    <property type="entry name" value="Winged helix' DNA-binding domain"/>
    <property type="match status" value="1"/>
</dbReference>
<keyword evidence="1" id="KW-0489">Methyltransferase</keyword>
<dbReference type="EMBL" id="BNBF01000038">
    <property type="protein sequence ID" value="GHG75511.1"/>
    <property type="molecule type" value="Genomic_DNA"/>
</dbReference>
<evidence type="ECO:0000259" key="4">
    <source>
        <dbReference type="Pfam" id="PF13847"/>
    </source>
</evidence>
<dbReference type="Pfam" id="PF13847">
    <property type="entry name" value="Methyltransf_31"/>
    <property type="match status" value="1"/>
</dbReference>
<evidence type="ECO:0000313" key="5">
    <source>
        <dbReference type="EMBL" id="GHG75511.1"/>
    </source>
</evidence>
<evidence type="ECO:0000256" key="2">
    <source>
        <dbReference type="ARBA" id="ARBA00022679"/>
    </source>
</evidence>
<dbReference type="InterPro" id="IPR036390">
    <property type="entry name" value="WH_DNA-bd_sf"/>
</dbReference>
<keyword evidence="3" id="KW-0949">S-adenosyl-L-methionine</keyword>
<dbReference type="AlphaFoldDB" id="A0A919F3A9"/>
<evidence type="ECO:0000256" key="1">
    <source>
        <dbReference type="ARBA" id="ARBA00022603"/>
    </source>
</evidence>
<dbReference type="CDD" id="cd02440">
    <property type="entry name" value="AdoMet_MTases"/>
    <property type="match status" value="1"/>
</dbReference>
<dbReference type="Gene3D" id="1.10.10.10">
    <property type="entry name" value="Winged helix-like DNA-binding domain superfamily/Winged helix DNA-binding domain"/>
    <property type="match status" value="1"/>
</dbReference>
<dbReference type="GO" id="GO:0032259">
    <property type="term" value="P:methylation"/>
    <property type="evidence" value="ECO:0007669"/>
    <property type="project" value="UniProtKB-KW"/>
</dbReference>
<protein>
    <recommendedName>
        <fullName evidence="4">Methyltransferase domain-containing protein</fullName>
    </recommendedName>
</protein>
<feature type="domain" description="Methyltransferase" evidence="4">
    <location>
        <begin position="159"/>
        <end position="234"/>
    </location>
</feature>
<dbReference type="SUPFAM" id="SSF53335">
    <property type="entry name" value="S-adenosyl-L-methionine-dependent methyltransferases"/>
    <property type="match status" value="1"/>
</dbReference>
<accession>A0A919F3A9</accession>
<organism evidence="5 6">
    <name type="scientific">Streptomyces capoamus</name>
    <dbReference type="NCBI Taxonomy" id="68183"/>
    <lineage>
        <taxon>Bacteria</taxon>
        <taxon>Bacillati</taxon>
        <taxon>Actinomycetota</taxon>
        <taxon>Actinomycetes</taxon>
        <taxon>Kitasatosporales</taxon>
        <taxon>Streptomycetaceae</taxon>
        <taxon>Streptomyces</taxon>
    </lineage>
</organism>
<gene>
    <name evidence="5" type="ORF">GCM10018980_72950</name>
</gene>
<dbReference type="GO" id="GO:0008168">
    <property type="term" value="F:methyltransferase activity"/>
    <property type="evidence" value="ECO:0007669"/>
    <property type="project" value="UniProtKB-KW"/>
</dbReference>
<dbReference type="Gene3D" id="3.40.50.150">
    <property type="entry name" value="Vaccinia Virus protein VP39"/>
    <property type="match status" value="1"/>
</dbReference>
<keyword evidence="2" id="KW-0808">Transferase</keyword>